<dbReference type="PANTHER" id="PTHR10622">
    <property type="entry name" value="HET DOMAIN-CONTAINING PROTEIN"/>
    <property type="match status" value="1"/>
</dbReference>
<reference evidence="1" key="1">
    <citation type="journal article" date="2021" name="IMA Fungus">
        <title>Genomic characterization of three marine fungi, including Emericellopsis atlantica sp. nov. with signatures of a generalist lifestyle and marine biomass degradation.</title>
        <authorList>
            <person name="Hagestad O.C."/>
            <person name="Hou L."/>
            <person name="Andersen J.H."/>
            <person name="Hansen E.H."/>
            <person name="Altermark B."/>
            <person name="Li C."/>
            <person name="Kuhnert E."/>
            <person name="Cox R.J."/>
            <person name="Crous P.W."/>
            <person name="Spatafora J.W."/>
            <person name="Lail K."/>
            <person name="Amirebrahimi M."/>
            <person name="Lipzen A."/>
            <person name="Pangilinan J."/>
            <person name="Andreopoulos W."/>
            <person name="Hayes R.D."/>
            <person name="Ng V."/>
            <person name="Grigoriev I.V."/>
            <person name="Jackson S.A."/>
            <person name="Sutton T.D.S."/>
            <person name="Dobson A.D.W."/>
            <person name="Rama T."/>
        </authorList>
    </citation>
    <scope>NUCLEOTIDE SEQUENCE</scope>
    <source>
        <strain evidence="1">TRa3180A</strain>
    </source>
</reference>
<proteinExistence type="predicted"/>
<dbReference type="PANTHER" id="PTHR10622:SF10">
    <property type="entry name" value="HET DOMAIN-CONTAINING PROTEIN"/>
    <property type="match status" value="1"/>
</dbReference>
<keyword evidence="2" id="KW-1185">Reference proteome</keyword>
<sequence>MILLDSNTLRLTDFFLRDVPEYVILSHTWGEGEVSFQDFQDLKKIRERQDFKNLEQCCKKAKSDGLQWVINSMFRYYSEAAEICYAYVEDTDSSVARKHGSLVGIQLCVWFERGWSIPSMLIAPEIVEIYAKNWKEIGTNSSMVDAISNITSIDKSVILHTAHLDDFNVASRMHWVSKGLTMKEDEMYCLMGIFGVNVPMLCGEVSRAFQRLQEEGVMKLTEDYIFFQ</sequence>
<comment type="caution">
    <text evidence="1">The sequence shown here is derived from an EMBL/GenBank/DDBJ whole genome shotgun (WGS) entry which is preliminary data.</text>
</comment>
<organism evidence="1 2">
    <name type="scientific">Calycina marina</name>
    <dbReference type="NCBI Taxonomy" id="1763456"/>
    <lineage>
        <taxon>Eukaryota</taxon>
        <taxon>Fungi</taxon>
        <taxon>Dikarya</taxon>
        <taxon>Ascomycota</taxon>
        <taxon>Pezizomycotina</taxon>
        <taxon>Leotiomycetes</taxon>
        <taxon>Helotiales</taxon>
        <taxon>Pezizellaceae</taxon>
        <taxon>Calycina</taxon>
    </lineage>
</organism>
<protein>
    <submittedName>
        <fullName evidence="1">Uncharacterized protein</fullName>
    </submittedName>
</protein>
<accession>A0A9P7YYA3</accession>
<dbReference type="EMBL" id="MU254133">
    <property type="protein sequence ID" value="KAG9241956.1"/>
    <property type="molecule type" value="Genomic_DNA"/>
</dbReference>
<name>A0A9P7YYA3_9HELO</name>
<evidence type="ECO:0000313" key="2">
    <source>
        <dbReference type="Proteomes" id="UP000887226"/>
    </source>
</evidence>
<evidence type="ECO:0000313" key="1">
    <source>
        <dbReference type="EMBL" id="KAG9241956.1"/>
    </source>
</evidence>
<dbReference type="OrthoDB" id="674604at2759"/>
<gene>
    <name evidence="1" type="ORF">BJ878DRAFT_536190</name>
</gene>
<dbReference type="AlphaFoldDB" id="A0A9P7YYA3"/>
<dbReference type="Proteomes" id="UP000887226">
    <property type="component" value="Unassembled WGS sequence"/>
</dbReference>